<evidence type="ECO:0000313" key="6">
    <source>
        <dbReference type="Proteomes" id="UP000463868"/>
    </source>
</evidence>
<evidence type="ECO:0000256" key="4">
    <source>
        <dbReference type="ARBA" id="ARBA00023163"/>
    </source>
</evidence>
<dbReference type="AlphaFoldDB" id="A0A380UNT4"/>
<dbReference type="EMBL" id="CP031976">
    <property type="protein sequence ID" value="QHI13190.1"/>
    <property type="molecule type" value="Genomic_DNA"/>
</dbReference>
<dbReference type="SUPFAM" id="SSF53850">
    <property type="entry name" value="Periplasmic binding protein-like II"/>
    <property type="match status" value="1"/>
</dbReference>
<name>A0A380UNT4_ACIHA</name>
<dbReference type="GO" id="GO:0043565">
    <property type="term" value="F:sequence-specific DNA binding"/>
    <property type="evidence" value="ECO:0007669"/>
    <property type="project" value="TreeGrafter"/>
</dbReference>
<protein>
    <submittedName>
        <fullName evidence="5">LysR family transcriptional regulator</fullName>
    </submittedName>
</protein>
<dbReference type="InterPro" id="IPR058163">
    <property type="entry name" value="LysR-type_TF_proteobact-type"/>
</dbReference>
<dbReference type="Gene3D" id="3.40.190.290">
    <property type="match status" value="1"/>
</dbReference>
<dbReference type="InterPro" id="IPR036388">
    <property type="entry name" value="WH-like_DNA-bd_sf"/>
</dbReference>
<keyword evidence="2" id="KW-0805">Transcription regulation</keyword>
<gene>
    <name evidence="5" type="ORF">AhaeAN43_07250</name>
</gene>
<evidence type="ECO:0000256" key="3">
    <source>
        <dbReference type="ARBA" id="ARBA00023125"/>
    </source>
</evidence>
<accession>A0A380UNT4</accession>
<comment type="similarity">
    <text evidence="1">Belongs to the LysR transcriptional regulatory family.</text>
</comment>
<keyword evidence="3" id="KW-0238">DNA-binding</keyword>
<dbReference type="Pfam" id="PF03466">
    <property type="entry name" value="LysR_substrate"/>
    <property type="match status" value="1"/>
</dbReference>
<dbReference type="GO" id="GO:0003700">
    <property type="term" value="F:DNA-binding transcription factor activity"/>
    <property type="evidence" value="ECO:0007669"/>
    <property type="project" value="InterPro"/>
</dbReference>
<dbReference type="FunFam" id="1.10.10.10:FF:000001">
    <property type="entry name" value="LysR family transcriptional regulator"/>
    <property type="match status" value="1"/>
</dbReference>
<dbReference type="PROSITE" id="PS50931">
    <property type="entry name" value="HTH_LYSR"/>
    <property type="match status" value="1"/>
</dbReference>
<evidence type="ECO:0000313" key="5">
    <source>
        <dbReference type="EMBL" id="QHI13190.1"/>
    </source>
</evidence>
<dbReference type="InterPro" id="IPR000847">
    <property type="entry name" value="LysR_HTH_N"/>
</dbReference>
<dbReference type="PRINTS" id="PR00039">
    <property type="entry name" value="HTHLYSR"/>
</dbReference>
<proteinExistence type="inferred from homology"/>
<dbReference type="SUPFAM" id="SSF46785">
    <property type="entry name" value="Winged helix' DNA-binding domain"/>
    <property type="match status" value="1"/>
</dbReference>
<sequence length="295" mass="33889">MLKRLPPLNSIKVFEATARLGSFKAAAYELNVSPTAISHQISELEKELGIKLFIRGFRIVTLTDEGKKLAEVSIRLISELKQTLLELTTYSKHITISTTNAFAAMWLVPQLHVFKTQYPDIEVQVKADDRLIDIDHDLKFDMAIRYGFVDKKHIQVSKIINDQFGLFATQQYWRDREEENSDVKLLVTQWKNENLLKHDQSDILLQRFGQVCPTVEYFEDENQVIQAALAGQGVAYVSKILVQQTVTQGWLLESPSFQIEGMDNLCYYSVIPKRNLNHPSVIAFQNWVMQRLATV</sequence>
<keyword evidence="4" id="KW-0804">Transcription</keyword>
<dbReference type="Pfam" id="PF00126">
    <property type="entry name" value="HTH_1"/>
    <property type="match status" value="1"/>
</dbReference>
<dbReference type="Gene3D" id="1.10.10.10">
    <property type="entry name" value="Winged helix-like DNA-binding domain superfamily/Winged helix DNA-binding domain"/>
    <property type="match status" value="1"/>
</dbReference>
<evidence type="ECO:0000256" key="1">
    <source>
        <dbReference type="ARBA" id="ARBA00009437"/>
    </source>
</evidence>
<reference evidence="5 6" key="1">
    <citation type="submission" date="2018-08" db="EMBL/GenBank/DDBJ databases">
        <title>Analysis of the genomic diversity of Mexican Acinetobacter haemolyticus clinical isolates.</title>
        <authorList>
            <person name="Castro-Jaimes S."/>
            <person name="Cevallos M.A."/>
        </authorList>
    </citation>
    <scope>NUCLEOTIDE SEQUENCE [LARGE SCALE GENOMIC DNA]</scope>
    <source>
        <strain evidence="5 6">AN43</strain>
    </source>
</reference>
<dbReference type="RefSeq" id="WP_005090115.1">
    <property type="nucleotide sequence ID" value="NZ_BKQF01000030.1"/>
</dbReference>
<dbReference type="InterPro" id="IPR036390">
    <property type="entry name" value="WH_DNA-bd_sf"/>
</dbReference>
<dbReference type="InterPro" id="IPR005119">
    <property type="entry name" value="LysR_subst-bd"/>
</dbReference>
<dbReference type="PANTHER" id="PTHR30537:SF26">
    <property type="entry name" value="GLYCINE CLEAVAGE SYSTEM TRANSCRIPTIONAL ACTIVATOR"/>
    <property type="match status" value="1"/>
</dbReference>
<organism evidence="5 6">
    <name type="scientific">Acinetobacter haemolyticus</name>
    <dbReference type="NCBI Taxonomy" id="29430"/>
    <lineage>
        <taxon>Bacteria</taxon>
        <taxon>Pseudomonadati</taxon>
        <taxon>Pseudomonadota</taxon>
        <taxon>Gammaproteobacteria</taxon>
        <taxon>Moraxellales</taxon>
        <taxon>Moraxellaceae</taxon>
        <taxon>Acinetobacter</taxon>
    </lineage>
</organism>
<dbReference type="PANTHER" id="PTHR30537">
    <property type="entry name" value="HTH-TYPE TRANSCRIPTIONAL REGULATOR"/>
    <property type="match status" value="1"/>
</dbReference>
<dbReference type="GO" id="GO:0006351">
    <property type="term" value="P:DNA-templated transcription"/>
    <property type="evidence" value="ECO:0007669"/>
    <property type="project" value="TreeGrafter"/>
</dbReference>
<evidence type="ECO:0000256" key="2">
    <source>
        <dbReference type="ARBA" id="ARBA00023015"/>
    </source>
</evidence>
<dbReference type="Proteomes" id="UP000463868">
    <property type="component" value="Chromosome"/>
</dbReference>